<sequence length="829" mass="90350">MSYPLWLSTPKRYTLKKLPQVVRLMMLGAVLVVPAAATLMPSAAFAQGEAGKVAFAIPAGKLSQALMAFGSTAGVSISYDPALASQQTTRGLRGQFSVDEGLSRLLSGSGLQASREASGSYVVMPPASGSSVMTLGATNISAEGLGATTENSGSYTTGSTNTATKLPLSLRETPQSVSVVTRQLMDDQHLSTLNEVMAFTPGISINHRDSERYDFKSRGFTIQNFQYDGIPSQVANESQQYVGAISDMAIYDRVEVIRGATGLMSGAGTPSATINLVRKRPTKDFQGYVSGEAGAWDRYRSEVDVSGPLTETGNVRGRFVAAYQKQNSFIDWYGQEKRVMYGALDIDLNDSTTLRTSLDYQNNDANGSSYGHIPLFFSNGKQTNFSRSFNPASRSSYMDNTSYNFTTMLDHRLDNDWSLKTAYSHQYSYRKGQGASASGGYPDPATGEGTGVFIYRLDSYQTQDTLDTYASGPFSLGGREHELVVGASASRTHLNFPKYASHNDDGDYGSANIFNWNGNEYGRRQYFKDGGTVTTLQQTGLYGALRLKPFDPLTIILGTRLSWWNQEDEVSDYLKGTKATDKTKKTGVVTPYVGVVYELNDTYSAYASYTSIFLPQTFYKTASGGSLAPLEGDNYEIGLKGEFFNGALNASIAVFDIEQKNTPEQAGVDSAGRAVYKAISGTNTRGIETEISGEVASGWNVFGGYTYRESHDKDGGRVESNQPINLFKFGTTYRLPGAWSKLTVGGNVTWQSEMYASSQINWTGPYYKATQDPFAVVGLLAKYKVDEHLTVGLNVNNLFDQKYYDGMGTFNSGSYGEPRNAMVNAKWTF</sequence>
<dbReference type="PANTHER" id="PTHR32552:SF74">
    <property type="entry name" value="HYDROXAMATE SIDEROPHORE RECEPTOR FHUE"/>
    <property type="match status" value="1"/>
</dbReference>
<keyword evidence="6 14" id="KW-0812">Transmembrane</keyword>
<comment type="subcellular location">
    <subcellularLocation>
        <location evidence="1 14">Cell outer membrane</location>
        <topology evidence="1 14">Multi-pass membrane protein</topology>
    </subcellularLocation>
</comment>
<dbReference type="SUPFAM" id="SSF56935">
    <property type="entry name" value="Porins"/>
    <property type="match status" value="1"/>
</dbReference>
<dbReference type="InterPro" id="IPR012910">
    <property type="entry name" value="Plug_dom"/>
</dbReference>
<dbReference type="EMBL" id="JXCQ01000102">
    <property type="protein sequence ID" value="KIR16124.1"/>
    <property type="molecule type" value="Genomic_DNA"/>
</dbReference>
<evidence type="ECO:0000256" key="4">
    <source>
        <dbReference type="ARBA" id="ARBA00022452"/>
    </source>
</evidence>
<evidence type="ECO:0000256" key="13">
    <source>
        <dbReference type="ARBA" id="ARBA00023237"/>
    </source>
</evidence>
<organism evidence="18 19">
    <name type="scientific">Pseudomonas fluorescens</name>
    <dbReference type="NCBI Taxonomy" id="294"/>
    <lineage>
        <taxon>Bacteria</taxon>
        <taxon>Pseudomonadati</taxon>
        <taxon>Pseudomonadota</taxon>
        <taxon>Gammaproteobacteria</taxon>
        <taxon>Pseudomonadales</taxon>
        <taxon>Pseudomonadaceae</taxon>
        <taxon>Pseudomonas</taxon>
    </lineage>
</organism>
<dbReference type="GO" id="GO:0009279">
    <property type="term" value="C:cell outer membrane"/>
    <property type="evidence" value="ECO:0007669"/>
    <property type="project" value="UniProtKB-SubCell"/>
</dbReference>
<evidence type="ECO:0000256" key="1">
    <source>
        <dbReference type="ARBA" id="ARBA00004571"/>
    </source>
</evidence>
<evidence type="ECO:0000256" key="6">
    <source>
        <dbReference type="ARBA" id="ARBA00022692"/>
    </source>
</evidence>
<dbReference type="FunFam" id="2.170.130.10:FF:000010">
    <property type="entry name" value="Ferripyoverdine receptor"/>
    <property type="match status" value="1"/>
</dbReference>
<feature type="domain" description="Secretin/TonB short N-terminal" evidence="17">
    <location>
        <begin position="75"/>
        <end position="126"/>
    </location>
</feature>
<dbReference type="Gene3D" id="2.40.170.20">
    <property type="entry name" value="TonB-dependent receptor, beta-barrel domain"/>
    <property type="match status" value="1"/>
</dbReference>
<dbReference type="Gene3D" id="2.170.130.10">
    <property type="entry name" value="TonB-dependent receptor, plug domain"/>
    <property type="match status" value="1"/>
</dbReference>
<dbReference type="InterPro" id="IPR010105">
    <property type="entry name" value="TonB_sidphr_rcpt"/>
</dbReference>
<dbReference type="Proteomes" id="UP000032210">
    <property type="component" value="Unassembled WGS sequence"/>
</dbReference>
<dbReference type="InterPro" id="IPR037066">
    <property type="entry name" value="Plug_dom_sf"/>
</dbReference>
<dbReference type="Pfam" id="PF00593">
    <property type="entry name" value="TonB_dep_Rec_b-barrel"/>
    <property type="match status" value="1"/>
</dbReference>
<gene>
    <name evidence="18" type="primary">fpvA_3</name>
    <name evidence="18" type="ORF">PFLU3_53940</name>
</gene>
<dbReference type="InterPro" id="IPR000531">
    <property type="entry name" value="Beta-barrel_TonB"/>
</dbReference>
<keyword evidence="3 14" id="KW-0813">Transport</keyword>
<evidence type="ECO:0000313" key="19">
    <source>
        <dbReference type="Proteomes" id="UP000032210"/>
    </source>
</evidence>
<dbReference type="CDD" id="cd01347">
    <property type="entry name" value="ligand_gated_channel"/>
    <property type="match status" value="1"/>
</dbReference>
<evidence type="ECO:0000256" key="3">
    <source>
        <dbReference type="ARBA" id="ARBA00022448"/>
    </source>
</evidence>
<keyword evidence="9" id="KW-0406">Ion transport</keyword>
<evidence type="ECO:0000256" key="2">
    <source>
        <dbReference type="ARBA" id="ARBA00009810"/>
    </source>
</evidence>
<evidence type="ECO:0000259" key="17">
    <source>
        <dbReference type="SMART" id="SM00965"/>
    </source>
</evidence>
<dbReference type="GO" id="GO:0015344">
    <property type="term" value="F:siderophore uptake transmembrane transporter activity"/>
    <property type="evidence" value="ECO:0007669"/>
    <property type="project" value="TreeGrafter"/>
</dbReference>
<evidence type="ECO:0000256" key="8">
    <source>
        <dbReference type="ARBA" id="ARBA00023004"/>
    </source>
</evidence>
<dbReference type="SMART" id="SM00965">
    <property type="entry name" value="STN"/>
    <property type="match status" value="1"/>
</dbReference>
<evidence type="ECO:0000256" key="16">
    <source>
        <dbReference type="RuleBase" id="RU003357"/>
    </source>
</evidence>
<dbReference type="Pfam" id="PF07660">
    <property type="entry name" value="STN"/>
    <property type="match status" value="1"/>
</dbReference>
<evidence type="ECO:0000256" key="15">
    <source>
        <dbReference type="PROSITE-ProRule" id="PRU10144"/>
    </source>
</evidence>
<dbReference type="RefSeq" id="WP_043051547.1">
    <property type="nucleotide sequence ID" value="NZ_JXCQ01000102.1"/>
</dbReference>
<dbReference type="InterPro" id="IPR039426">
    <property type="entry name" value="TonB-dep_rcpt-like"/>
</dbReference>
<dbReference type="InterPro" id="IPR010917">
    <property type="entry name" value="TonB_rcpt_CS"/>
</dbReference>
<comment type="caution">
    <text evidence="18">The sequence shown here is derived from an EMBL/GenBank/DDBJ whole genome shotgun (WGS) entry which is preliminary data.</text>
</comment>
<dbReference type="NCBIfam" id="TIGR01783">
    <property type="entry name" value="TonB-siderophor"/>
    <property type="match status" value="1"/>
</dbReference>
<keyword evidence="12" id="KW-0675">Receptor</keyword>
<dbReference type="Pfam" id="PF07715">
    <property type="entry name" value="Plug"/>
    <property type="match status" value="1"/>
</dbReference>
<name>A0A0D0T179_PSEFL</name>
<accession>A0A0D0T179</accession>
<dbReference type="GO" id="GO:0015891">
    <property type="term" value="P:siderophore transport"/>
    <property type="evidence" value="ECO:0007669"/>
    <property type="project" value="InterPro"/>
</dbReference>
<dbReference type="PROSITE" id="PS52016">
    <property type="entry name" value="TONB_DEPENDENT_REC_3"/>
    <property type="match status" value="1"/>
</dbReference>
<evidence type="ECO:0000256" key="7">
    <source>
        <dbReference type="ARBA" id="ARBA00022729"/>
    </source>
</evidence>
<evidence type="ECO:0000256" key="9">
    <source>
        <dbReference type="ARBA" id="ARBA00023065"/>
    </source>
</evidence>
<evidence type="ECO:0000256" key="12">
    <source>
        <dbReference type="ARBA" id="ARBA00023170"/>
    </source>
</evidence>
<keyword evidence="8" id="KW-0408">Iron</keyword>
<evidence type="ECO:0000256" key="14">
    <source>
        <dbReference type="PROSITE-ProRule" id="PRU01360"/>
    </source>
</evidence>
<reference evidence="18 19" key="1">
    <citation type="submission" date="2015-01" db="EMBL/GenBank/DDBJ databases">
        <title>Genome sequence of the beneficial rhizobacterium Pseudomonas fluorescens 2-79.</title>
        <authorList>
            <person name="Thuermer A."/>
            <person name="Daniel R."/>
        </authorList>
    </citation>
    <scope>NUCLEOTIDE SEQUENCE [LARGE SCALE GENOMIC DNA]</scope>
    <source>
        <strain evidence="18 19">2-79</strain>
    </source>
</reference>
<dbReference type="AlphaFoldDB" id="A0A0D0T179"/>
<keyword evidence="10 16" id="KW-0798">TonB box</keyword>
<dbReference type="PATRIC" id="fig|294.125.peg.5545"/>
<keyword evidence="4 14" id="KW-1134">Transmembrane beta strand</keyword>
<feature type="short sequence motif" description="TonB C-terminal box" evidence="15">
    <location>
        <begin position="812"/>
        <end position="829"/>
    </location>
</feature>
<keyword evidence="5" id="KW-0410">Iron transport</keyword>
<protein>
    <submittedName>
        <fullName evidence="18">FpvA_3 protein</fullName>
    </submittedName>
</protein>
<dbReference type="PROSITE" id="PS01156">
    <property type="entry name" value="TONB_DEPENDENT_REC_2"/>
    <property type="match status" value="1"/>
</dbReference>
<evidence type="ECO:0000313" key="18">
    <source>
        <dbReference type="EMBL" id="KIR16124.1"/>
    </source>
</evidence>
<keyword evidence="7" id="KW-0732">Signal</keyword>
<dbReference type="PANTHER" id="PTHR32552">
    <property type="entry name" value="FERRICHROME IRON RECEPTOR-RELATED"/>
    <property type="match status" value="1"/>
</dbReference>
<dbReference type="InterPro" id="IPR011662">
    <property type="entry name" value="Secretin/TonB_short_N"/>
</dbReference>
<evidence type="ECO:0000256" key="10">
    <source>
        <dbReference type="ARBA" id="ARBA00023077"/>
    </source>
</evidence>
<evidence type="ECO:0000256" key="11">
    <source>
        <dbReference type="ARBA" id="ARBA00023136"/>
    </source>
</evidence>
<evidence type="ECO:0000256" key="5">
    <source>
        <dbReference type="ARBA" id="ARBA00022496"/>
    </source>
</evidence>
<keyword evidence="13 14" id="KW-0998">Cell outer membrane</keyword>
<proteinExistence type="inferred from homology"/>
<dbReference type="InterPro" id="IPR036942">
    <property type="entry name" value="Beta-barrel_TonB_sf"/>
</dbReference>
<dbReference type="Gene3D" id="3.55.50.30">
    <property type="match status" value="1"/>
</dbReference>
<dbReference type="GO" id="GO:0038023">
    <property type="term" value="F:signaling receptor activity"/>
    <property type="evidence" value="ECO:0007669"/>
    <property type="project" value="InterPro"/>
</dbReference>
<comment type="similarity">
    <text evidence="2 14 16">Belongs to the TonB-dependent receptor family.</text>
</comment>
<keyword evidence="11 14" id="KW-0472">Membrane</keyword>